<comment type="caution">
    <text evidence="1">The sequence shown here is derived from an EMBL/GenBank/DDBJ whole genome shotgun (WGS) entry which is preliminary data.</text>
</comment>
<dbReference type="AlphaFoldDB" id="A0A644UAE7"/>
<proteinExistence type="predicted"/>
<gene>
    <name evidence="1" type="ORF">SDC9_21810</name>
</gene>
<evidence type="ECO:0000313" key="1">
    <source>
        <dbReference type="EMBL" id="MPL75965.1"/>
    </source>
</evidence>
<accession>A0A644UAE7</accession>
<sequence length="197" mass="22965">MKKIVGLFICSLLMTYSFGQCNTTIEDTEESFSVIHAKEKIYNDDNRNQQVYSISFEAGIIDYGKRNPREEGYTIHQFFLISVIQKYSSNLFVPRKIIFYLKDGQQVEMNAIKMSDSEDAGYGMMQLCLFDFELSENAKSYDDVRLSTFETLKIEIIDYREGITITCNPYSKLIMEQLKCIDSDFAPYFRATYRTTK</sequence>
<protein>
    <submittedName>
        <fullName evidence="1">Uncharacterized protein</fullName>
    </submittedName>
</protein>
<reference evidence="1" key="1">
    <citation type="submission" date="2019-08" db="EMBL/GenBank/DDBJ databases">
        <authorList>
            <person name="Kucharzyk K."/>
            <person name="Murdoch R.W."/>
            <person name="Higgins S."/>
            <person name="Loffler F."/>
        </authorList>
    </citation>
    <scope>NUCLEOTIDE SEQUENCE</scope>
</reference>
<name>A0A644UAE7_9ZZZZ</name>
<organism evidence="1">
    <name type="scientific">bioreactor metagenome</name>
    <dbReference type="NCBI Taxonomy" id="1076179"/>
    <lineage>
        <taxon>unclassified sequences</taxon>
        <taxon>metagenomes</taxon>
        <taxon>ecological metagenomes</taxon>
    </lineage>
</organism>
<dbReference type="EMBL" id="VSSQ01000093">
    <property type="protein sequence ID" value="MPL75965.1"/>
    <property type="molecule type" value="Genomic_DNA"/>
</dbReference>